<protein>
    <recommendedName>
        <fullName evidence="3">DUF3182 family protein</fullName>
    </recommendedName>
</protein>
<sequence>MTSASEAYSMATFSSFLPHPPPWRTSGVAALVDHDRPGGNVHDRASRATLLARIAALLDQPLLGLLDVAQAACTTALLVPGEALEAPVARAAGIADRQGLLGGIVPALFIGTKAITHGLVDEQAVCPTGWSFAMSRLLGDAALPGYTAFTQADAARAGRLLLAKGPVRIKDVCGKAGLGQQVVRSAADLDAALACEDVADLAEHGIVLEEDLTDVVTYSVGVVELGDQSIGYWGTQTLTTDHKGRDVYGGTELHVVRGGFAELAALALPDRLAQAIRCAAMFDAAAHAAYPDIILTRRNYDVIEGTDALGVRRIGVLEQSWRVGGASGAEIAALEAFRAEPETRQVRCATVEVYDLVTPPAGATVYYRGVDPVVGAMTKYAMRYA</sequence>
<organism evidence="1 2">
    <name type="scientific">Sphingomonas abaci</name>
    <dbReference type="NCBI Taxonomy" id="237611"/>
    <lineage>
        <taxon>Bacteria</taxon>
        <taxon>Pseudomonadati</taxon>
        <taxon>Pseudomonadota</taxon>
        <taxon>Alphaproteobacteria</taxon>
        <taxon>Sphingomonadales</taxon>
        <taxon>Sphingomonadaceae</taxon>
        <taxon>Sphingomonas</taxon>
    </lineage>
</organism>
<dbReference type="RefSeq" id="WP_184112991.1">
    <property type="nucleotide sequence ID" value="NZ_JACHNY010000002.1"/>
</dbReference>
<dbReference type="InterPro" id="IPR021519">
    <property type="entry name" value="DUF3182"/>
</dbReference>
<evidence type="ECO:0000313" key="2">
    <source>
        <dbReference type="Proteomes" id="UP000574769"/>
    </source>
</evidence>
<gene>
    <name evidence="1" type="ORF">GGQ96_001435</name>
</gene>
<name>A0A7W7EZE1_9SPHN</name>
<dbReference type="AlphaFoldDB" id="A0A7W7EZE1"/>
<dbReference type="Proteomes" id="UP000574769">
    <property type="component" value="Unassembled WGS sequence"/>
</dbReference>
<accession>A0A7W7EZE1</accession>
<keyword evidence="2" id="KW-1185">Reference proteome</keyword>
<dbReference type="EMBL" id="JACHNY010000002">
    <property type="protein sequence ID" value="MBB4617315.1"/>
    <property type="molecule type" value="Genomic_DNA"/>
</dbReference>
<proteinExistence type="predicted"/>
<evidence type="ECO:0008006" key="3">
    <source>
        <dbReference type="Google" id="ProtNLM"/>
    </source>
</evidence>
<comment type="caution">
    <text evidence="1">The sequence shown here is derived from an EMBL/GenBank/DDBJ whole genome shotgun (WGS) entry which is preliminary data.</text>
</comment>
<dbReference type="SUPFAM" id="SSF56059">
    <property type="entry name" value="Glutathione synthetase ATP-binding domain-like"/>
    <property type="match status" value="1"/>
</dbReference>
<dbReference type="Pfam" id="PF11379">
    <property type="entry name" value="DUF3182"/>
    <property type="match status" value="1"/>
</dbReference>
<reference evidence="1 2" key="1">
    <citation type="submission" date="2020-08" db="EMBL/GenBank/DDBJ databases">
        <title>Genomic Encyclopedia of Type Strains, Phase IV (KMG-IV): sequencing the most valuable type-strain genomes for metagenomic binning, comparative biology and taxonomic classification.</title>
        <authorList>
            <person name="Goeker M."/>
        </authorList>
    </citation>
    <scope>NUCLEOTIDE SEQUENCE [LARGE SCALE GENOMIC DNA]</scope>
    <source>
        <strain evidence="1 2">DSM 15867</strain>
    </source>
</reference>
<evidence type="ECO:0000313" key="1">
    <source>
        <dbReference type="EMBL" id="MBB4617315.1"/>
    </source>
</evidence>